<accession>A0A1Y2HG51</accession>
<proteinExistence type="predicted"/>
<dbReference type="AlphaFoldDB" id="A0A1Y2HG51"/>
<keyword evidence="2" id="KW-1185">Reference proteome</keyword>
<comment type="caution">
    <text evidence="1">The sequence shown here is derived from an EMBL/GenBank/DDBJ whole genome shotgun (WGS) entry which is preliminary data.</text>
</comment>
<dbReference type="Proteomes" id="UP000193411">
    <property type="component" value="Unassembled WGS sequence"/>
</dbReference>
<reference evidence="1 2" key="1">
    <citation type="submission" date="2016-07" db="EMBL/GenBank/DDBJ databases">
        <title>Pervasive Adenine N6-methylation of Active Genes in Fungi.</title>
        <authorList>
            <consortium name="DOE Joint Genome Institute"/>
            <person name="Mondo S.J."/>
            <person name="Dannebaum R.O."/>
            <person name="Kuo R.C."/>
            <person name="Labutti K."/>
            <person name="Haridas S."/>
            <person name="Kuo A."/>
            <person name="Salamov A."/>
            <person name="Ahrendt S.R."/>
            <person name="Lipzen A."/>
            <person name="Sullivan W."/>
            <person name="Andreopoulos W.B."/>
            <person name="Clum A."/>
            <person name="Lindquist E."/>
            <person name="Daum C."/>
            <person name="Ramamoorthy G.K."/>
            <person name="Gryganskyi A."/>
            <person name="Culley D."/>
            <person name="Magnuson J.K."/>
            <person name="James T.Y."/>
            <person name="O'Malley M.A."/>
            <person name="Stajich J.E."/>
            <person name="Spatafora J.W."/>
            <person name="Visel A."/>
            <person name="Grigoriev I.V."/>
        </authorList>
    </citation>
    <scope>NUCLEOTIDE SEQUENCE [LARGE SCALE GENOMIC DNA]</scope>
    <source>
        <strain evidence="1 2">PL171</strain>
    </source>
</reference>
<dbReference type="EMBL" id="MCFL01000043">
    <property type="protein sequence ID" value="ORZ32673.1"/>
    <property type="molecule type" value="Genomic_DNA"/>
</dbReference>
<gene>
    <name evidence="1" type="ORF">BCR44DRAFT_1439683</name>
</gene>
<organism evidence="1 2">
    <name type="scientific">Catenaria anguillulae PL171</name>
    <dbReference type="NCBI Taxonomy" id="765915"/>
    <lineage>
        <taxon>Eukaryota</taxon>
        <taxon>Fungi</taxon>
        <taxon>Fungi incertae sedis</taxon>
        <taxon>Blastocladiomycota</taxon>
        <taxon>Blastocladiomycetes</taxon>
        <taxon>Blastocladiales</taxon>
        <taxon>Catenariaceae</taxon>
        <taxon>Catenaria</taxon>
    </lineage>
</organism>
<sequence>MPVHGLVCRTPSPALTHRLSFGSDTTVTSDTEPDFADADDMGGWIDIGAAESFESSMSYANGWVASPMRPSTATAMLREALALEWRDMLP</sequence>
<evidence type="ECO:0000313" key="2">
    <source>
        <dbReference type="Proteomes" id="UP000193411"/>
    </source>
</evidence>
<protein>
    <submittedName>
        <fullName evidence="1">Uncharacterized protein</fullName>
    </submittedName>
</protein>
<name>A0A1Y2HG51_9FUNG</name>
<evidence type="ECO:0000313" key="1">
    <source>
        <dbReference type="EMBL" id="ORZ32673.1"/>
    </source>
</evidence>